<gene>
    <name evidence="1" type="ORF">T265_06891</name>
</gene>
<dbReference type="KEGG" id="ovi:T265_06891"/>
<dbReference type="Proteomes" id="UP000054324">
    <property type="component" value="Unassembled WGS sequence"/>
</dbReference>
<dbReference type="EMBL" id="KL596768">
    <property type="protein sequence ID" value="KER25719.1"/>
    <property type="molecule type" value="Genomic_DNA"/>
</dbReference>
<dbReference type="AlphaFoldDB" id="A0A075ACY8"/>
<dbReference type="RefSeq" id="XP_009170543.1">
    <property type="nucleotide sequence ID" value="XM_009172279.1"/>
</dbReference>
<keyword evidence="2" id="KW-1185">Reference proteome</keyword>
<sequence>MAQGLKRELTDQKIRGLNETMASRLILDNLAESQSPSSSLGKCALLPDCRKLDVRHATVQNADMPVHLCRGTAAFILIAACNHFLPSLDCRLPPTPACNFSYEQILHPIPTELVCCPLLRPAASDEAISLGVVPTASLKLVDVAPNSEVRSQLPA</sequence>
<protein>
    <submittedName>
        <fullName evidence="1">Uncharacterized protein</fullName>
    </submittedName>
</protein>
<name>A0A075ACY8_OPIVI</name>
<proteinExistence type="predicted"/>
<organism evidence="1 2">
    <name type="scientific">Opisthorchis viverrini</name>
    <name type="common">Southeast Asian liver fluke</name>
    <dbReference type="NCBI Taxonomy" id="6198"/>
    <lineage>
        <taxon>Eukaryota</taxon>
        <taxon>Metazoa</taxon>
        <taxon>Spiralia</taxon>
        <taxon>Lophotrochozoa</taxon>
        <taxon>Platyhelminthes</taxon>
        <taxon>Trematoda</taxon>
        <taxon>Digenea</taxon>
        <taxon>Opisthorchiida</taxon>
        <taxon>Opisthorchiata</taxon>
        <taxon>Opisthorchiidae</taxon>
        <taxon>Opisthorchis</taxon>
    </lineage>
</organism>
<reference evidence="1 2" key="1">
    <citation type="submission" date="2013-11" db="EMBL/GenBank/DDBJ databases">
        <title>Opisthorchis viverrini - life in the bile duct.</title>
        <authorList>
            <person name="Young N.D."/>
            <person name="Nagarajan N."/>
            <person name="Lin S.J."/>
            <person name="Korhonen P.K."/>
            <person name="Jex A.R."/>
            <person name="Hall R.S."/>
            <person name="Safavi-Hemami H."/>
            <person name="Kaewkong W."/>
            <person name="Bertrand D."/>
            <person name="Gao S."/>
            <person name="Seet Q."/>
            <person name="Wongkham S."/>
            <person name="Teh B.T."/>
            <person name="Wongkham C."/>
            <person name="Intapan P.M."/>
            <person name="Maleewong W."/>
            <person name="Yang X."/>
            <person name="Hu M."/>
            <person name="Wang Z."/>
            <person name="Hofmann A."/>
            <person name="Sternberg P.W."/>
            <person name="Tan P."/>
            <person name="Wang J."/>
            <person name="Gasser R.B."/>
        </authorList>
    </citation>
    <scope>NUCLEOTIDE SEQUENCE [LARGE SCALE GENOMIC DNA]</scope>
</reference>
<evidence type="ECO:0000313" key="2">
    <source>
        <dbReference type="Proteomes" id="UP000054324"/>
    </source>
</evidence>
<accession>A0A075ACY8</accession>
<evidence type="ECO:0000313" key="1">
    <source>
        <dbReference type="EMBL" id="KER25719.1"/>
    </source>
</evidence>
<dbReference type="GeneID" id="20321070"/>
<dbReference type="CTD" id="20321070"/>